<dbReference type="InterPro" id="IPR001223">
    <property type="entry name" value="Glyco_hydro18_cat"/>
</dbReference>
<evidence type="ECO:0000256" key="7">
    <source>
        <dbReference type="ARBA" id="ARBA00023295"/>
    </source>
</evidence>
<dbReference type="PROSITE" id="PS51910">
    <property type="entry name" value="GH18_2"/>
    <property type="match status" value="1"/>
</dbReference>
<evidence type="ECO:0000256" key="12">
    <source>
        <dbReference type="SAM" id="SignalP"/>
    </source>
</evidence>
<dbReference type="CDD" id="cd12215">
    <property type="entry name" value="ChiC_BD"/>
    <property type="match status" value="1"/>
</dbReference>
<name>A0AA38P7L0_9AGAR</name>
<keyword evidence="15" id="KW-1185">Reference proteome</keyword>
<reference evidence="14" key="1">
    <citation type="submission" date="2022-08" db="EMBL/GenBank/DDBJ databases">
        <authorList>
            <consortium name="DOE Joint Genome Institute"/>
            <person name="Min B."/>
            <person name="Riley R."/>
            <person name="Sierra-Patev S."/>
            <person name="Naranjo-Ortiz M."/>
            <person name="Looney B."/>
            <person name="Konkel Z."/>
            <person name="Slot J.C."/>
            <person name="Sakamoto Y."/>
            <person name="Steenwyk J.L."/>
            <person name="Rokas A."/>
            <person name="Carro J."/>
            <person name="Camarero S."/>
            <person name="Ferreira P."/>
            <person name="Molpeceres G."/>
            <person name="Ruiz-Duenas F.J."/>
            <person name="Serrano A."/>
            <person name="Henrissat B."/>
            <person name="Drula E."/>
            <person name="Hughes K.W."/>
            <person name="Mata J.L."/>
            <person name="Ishikawa N.K."/>
            <person name="Vargas-Isla R."/>
            <person name="Ushijima S."/>
            <person name="Smith C.A."/>
            <person name="Ahrendt S."/>
            <person name="Andreopoulos W."/>
            <person name="He G."/>
            <person name="Labutti K."/>
            <person name="Lipzen A."/>
            <person name="Ng V."/>
            <person name="Sandor L."/>
            <person name="Barry K."/>
            <person name="Martinez A.T."/>
            <person name="Xiao Y."/>
            <person name="Gibbons J.G."/>
            <person name="Terashima K."/>
            <person name="Hibbett D.S."/>
            <person name="Grigoriev I.V."/>
        </authorList>
    </citation>
    <scope>NUCLEOTIDE SEQUENCE</scope>
    <source>
        <strain evidence="14">TFB9207</strain>
    </source>
</reference>
<dbReference type="InterPro" id="IPR050542">
    <property type="entry name" value="Glycosyl_Hydrlase18_Chitinase"/>
</dbReference>
<dbReference type="SUPFAM" id="SSF51055">
    <property type="entry name" value="Carbohydrate binding domain"/>
    <property type="match status" value="1"/>
</dbReference>
<dbReference type="GO" id="GO:0030246">
    <property type="term" value="F:carbohydrate binding"/>
    <property type="evidence" value="ECO:0007669"/>
    <property type="project" value="InterPro"/>
</dbReference>
<dbReference type="PROSITE" id="PS01095">
    <property type="entry name" value="GH18_1"/>
    <property type="match status" value="1"/>
</dbReference>
<evidence type="ECO:0000313" key="14">
    <source>
        <dbReference type="EMBL" id="KAJ3837818.1"/>
    </source>
</evidence>
<evidence type="ECO:0000256" key="4">
    <source>
        <dbReference type="ARBA" id="ARBA00022801"/>
    </source>
</evidence>
<feature type="compositionally biased region" description="Polar residues" evidence="11">
    <location>
        <begin position="494"/>
        <end position="503"/>
    </location>
</feature>
<keyword evidence="4 9" id="KW-0378">Hydrolase</keyword>
<dbReference type="Gene3D" id="3.20.20.80">
    <property type="entry name" value="Glycosidases"/>
    <property type="match status" value="1"/>
</dbReference>
<dbReference type="GO" id="GO:0006032">
    <property type="term" value="P:chitin catabolic process"/>
    <property type="evidence" value="ECO:0007669"/>
    <property type="project" value="UniProtKB-KW"/>
</dbReference>
<evidence type="ECO:0000256" key="2">
    <source>
        <dbReference type="ARBA" id="ARBA00012729"/>
    </source>
</evidence>
<sequence length="516" mass="53371">MVISASWTFVALLLSASATLAAFNPSSNTNLVAYWGQNSYGAKHPTDIANWQTNLAHYCQDDVINVIPLAFLNVFFGEGGLPEINFANSCSSAGGAFPGSNLANCQFITSDIQTCQAAGKIVTLSLGGATGSTTFTSASQAEDFADSIWNLFLGGKSSTRPFGNAVLDGIDIDIESGGSANAYFASFITRIRTLAKGASKPYYITGAPQCPYPDANMGAVLNAVGFDAVYVQFYNNFCEVSNYNIHGDWDFSEWDNWAKTFSPNRNVKVYIGAPASSTAAGTGYVNAATLGSILQATKAEYSSFGGVMLWDVSQAYANGRYDKAVKSALTGGSSAPTTTMTTKTTKTTTTSTTTSVPSGGSCAGVSAWVSTKAYVGGSKVTYNGHLWSAKYWSEADAPGGVAGDWTDDGPCTTAGTLIPALVSFTLPAVSTTATNVSSGTAPVSSTVGIQIEPAAPSPPLSASVPSASVVTSGQNRTVQASDSVGASVAGAQPSAASNATENMETPAVRRSRFFIF</sequence>
<feature type="region of interest" description="Disordered" evidence="11">
    <location>
        <begin position="331"/>
        <end position="356"/>
    </location>
</feature>
<evidence type="ECO:0000256" key="10">
    <source>
        <dbReference type="RuleBase" id="RU004453"/>
    </source>
</evidence>
<keyword evidence="3" id="KW-0147">Chitin-binding</keyword>
<feature type="compositionally biased region" description="Low complexity" evidence="11">
    <location>
        <begin position="478"/>
        <end position="492"/>
    </location>
</feature>
<keyword evidence="6" id="KW-0119">Carbohydrate metabolism</keyword>
<dbReference type="InterPro" id="IPR001579">
    <property type="entry name" value="Glyco_hydro_18_chit_AS"/>
</dbReference>
<feature type="domain" description="GH18" evidence="13">
    <location>
        <begin position="29"/>
        <end position="332"/>
    </location>
</feature>
<dbReference type="InterPro" id="IPR003610">
    <property type="entry name" value="CBM5/12"/>
</dbReference>
<evidence type="ECO:0000256" key="3">
    <source>
        <dbReference type="ARBA" id="ARBA00022669"/>
    </source>
</evidence>
<evidence type="ECO:0000256" key="1">
    <source>
        <dbReference type="ARBA" id="ARBA00000822"/>
    </source>
</evidence>
<dbReference type="SMART" id="SM00495">
    <property type="entry name" value="ChtBD3"/>
    <property type="match status" value="1"/>
</dbReference>
<dbReference type="PANTHER" id="PTHR45708">
    <property type="entry name" value="ENDOCHITINASE"/>
    <property type="match status" value="1"/>
</dbReference>
<dbReference type="GO" id="GO:0005576">
    <property type="term" value="C:extracellular region"/>
    <property type="evidence" value="ECO:0007669"/>
    <property type="project" value="InterPro"/>
</dbReference>
<dbReference type="PANTHER" id="PTHR45708:SF49">
    <property type="entry name" value="ENDOCHITINASE"/>
    <property type="match status" value="1"/>
</dbReference>
<dbReference type="EC" id="3.2.1.14" evidence="2"/>
<dbReference type="InterPro" id="IPR045321">
    <property type="entry name" value="Cts1-like"/>
</dbReference>
<comment type="catalytic activity">
    <reaction evidence="1">
        <text>Random endo-hydrolysis of N-acetyl-beta-D-glucosaminide (1-&gt;4)-beta-linkages in chitin and chitodextrins.</text>
        <dbReference type="EC" id="3.2.1.14"/>
    </reaction>
</comment>
<dbReference type="SUPFAM" id="SSF51445">
    <property type="entry name" value="(Trans)glycosidases"/>
    <property type="match status" value="1"/>
</dbReference>
<dbReference type="GO" id="GO:0000272">
    <property type="term" value="P:polysaccharide catabolic process"/>
    <property type="evidence" value="ECO:0007669"/>
    <property type="project" value="UniProtKB-KW"/>
</dbReference>
<dbReference type="Proteomes" id="UP001163846">
    <property type="component" value="Unassembled WGS sequence"/>
</dbReference>
<protein>
    <recommendedName>
        <fullName evidence="2">chitinase</fullName>
        <ecNumber evidence="2">3.2.1.14</ecNumber>
    </recommendedName>
</protein>
<evidence type="ECO:0000256" key="5">
    <source>
        <dbReference type="ARBA" id="ARBA00023024"/>
    </source>
</evidence>
<organism evidence="14 15">
    <name type="scientific">Lentinula raphanica</name>
    <dbReference type="NCBI Taxonomy" id="153919"/>
    <lineage>
        <taxon>Eukaryota</taxon>
        <taxon>Fungi</taxon>
        <taxon>Dikarya</taxon>
        <taxon>Basidiomycota</taxon>
        <taxon>Agaricomycotina</taxon>
        <taxon>Agaricomycetes</taxon>
        <taxon>Agaricomycetidae</taxon>
        <taxon>Agaricales</taxon>
        <taxon>Marasmiineae</taxon>
        <taxon>Omphalotaceae</taxon>
        <taxon>Lentinula</taxon>
    </lineage>
</organism>
<feature type="chain" id="PRO_5041318332" description="chitinase" evidence="12">
    <location>
        <begin position="22"/>
        <end position="516"/>
    </location>
</feature>
<keyword evidence="7 9" id="KW-0326">Glycosidase</keyword>
<dbReference type="InterPro" id="IPR036573">
    <property type="entry name" value="CBM_sf_5/12"/>
</dbReference>
<keyword evidence="5" id="KW-0146">Chitin degradation</keyword>
<evidence type="ECO:0000256" key="8">
    <source>
        <dbReference type="ARBA" id="ARBA00023326"/>
    </source>
</evidence>
<gene>
    <name evidence="14" type="ORF">F5878DRAFT_621302</name>
</gene>
<keyword evidence="12" id="KW-0732">Signal</keyword>
<feature type="signal peptide" evidence="12">
    <location>
        <begin position="1"/>
        <end position="21"/>
    </location>
</feature>
<dbReference type="AlphaFoldDB" id="A0AA38P7L0"/>
<dbReference type="Pfam" id="PF00704">
    <property type="entry name" value="Glyco_hydro_18"/>
    <property type="match status" value="1"/>
</dbReference>
<evidence type="ECO:0000256" key="9">
    <source>
        <dbReference type="RuleBase" id="RU000489"/>
    </source>
</evidence>
<accession>A0AA38P7L0</accession>
<dbReference type="GO" id="GO:0008843">
    <property type="term" value="F:endochitinase activity"/>
    <property type="evidence" value="ECO:0007669"/>
    <property type="project" value="UniProtKB-EC"/>
</dbReference>
<dbReference type="CDD" id="cd02877">
    <property type="entry name" value="GH18_hevamine_XipI_class_III"/>
    <property type="match status" value="1"/>
</dbReference>
<comment type="similarity">
    <text evidence="10">Belongs to the glycosyl hydrolase 18 family.</text>
</comment>
<dbReference type="InterPro" id="IPR017853">
    <property type="entry name" value="GH"/>
</dbReference>
<dbReference type="EMBL" id="MU806220">
    <property type="protein sequence ID" value="KAJ3837818.1"/>
    <property type="molecule type" value="Genomic_DNA"/>
</dbReference>
<feature type="region of interest" description="Disordered" evidence="11">
    <location>
        <begin position="473"/>
        <end position="503"/>
    </location>
</feature>
<keyword evidence="8" id="KW-0624">Polysaccharide degradation</keyword>
<evidence type="ECO:0000256" key="11">
    <source>
        <dbReference type="SAM" id="MobiDB-lite"/>
    </source>
</evidence>
<evidence type="ECO:0000259" key="13">
    <source>
        <dbReference type="PROSITE" id="PS51910"/>
    </source>
</evidence>
<dbReference type="Gene3D" id="2.10.10.20">
    <property type="entry name" value="Carbohydrate-binding module superfamily 5/12"/>
    <property type="match status" value="1"/>
</dbReference>
<comment type="caution">
    <text evidence="14">The sequence shown here is derived from an EMBL/GenBank/DDBJ whole genome shotgun (WGS) entry which is preliminary data.</text>
</comment>
<proteinExistence type="inferred from homology"/>
<evidence type="ECO:0000256" key="6">
    <source>
        <dbReference type="ARBA" id="ARBA00023277"/>
    </source>
</evidence>
<dbReference type="GO" id="GO:0008061">
    <property type="term" value="F:chitin binding"/>
    <property type="evidence" value="ECO:0007669"/>
    <property type="project" value="UniProtKB-KW"/>
</dbReference>
<evidence type="ECO:0000313" key="15">
    <source>
        <dbReference type="Proteomes" id="UP001163846"/>
    </source>
</evidence>